<dbReference type="AlphaFoldDB" id="B8HIH0"/>
<reference evidence="1" key="1">
    <citation type="submission" date="2009-01" db="EMBL/GenBank/DDBJ databases">
        <title>Complete sequence of plasmid1 of Arthrobacter chlorophenolicus A6.</title>
        <authorList>
            <consortium name="US DOE Joint Genome Institute"/>
            <person name="Lucas S."/>
            <person name="Copeland A."/>
            <person name="Lapidus A."/>
            <person name="Glavina del Rio T."/>
            <person name="Tice H."/>
            <person name="Bruce D."/>
            <person name="Goodwin L."/>
            <person name="Pitluck S."/>
            <person name="Goltsman E."/>
            <person name="Clum A."/>
            <person name="Larimer F."/>
            <person name="Land M."/>
            <person name="Hauser L."/>
            <person name="Kyrpides N."/>
            <person name="Mikhailova N."/>
            <person name="Jansson J."/>
            <person name="Richardson P."/>
        </authorList>
    </citation>
    <scope>NUCLEOTIDE SEQUENCE [LARGE SCALE GENOMIC DNA]</scope>
    <source>
        <strain evidence="1">A6</strain>
        <plasmid evidence="1">pACHL01</plasmid>
    </source>
</reference>
<dbReference type="Proteomes" id="UP000002505">
    <property type="component" value="Plasmid pACHL01"/>
</dbReference>
<organism evidence="1 2">
    <name type="scientific">Pseudarthrobacter chlorophenolicus (strain ATCC 700700 / DSM 12829 / CIP 107037 / JCM 12360 / KCTC 9906 / NCIMB 13794 / A6)</name>
    <name type="common">Arthrobacter chlorophenolicus</name>
    <dbReference type="NCBI Taxonomy" id="452863"/>
    <lineage>
        <taxon>Bacteria</taxon>
        <taxon>Bacillati</taxon>
        <taxon>Actinomycetota</taxon>
        <taxon>Actinomycetes</taxon>
        <taxon>Micrococcales</taxon>
        <taxon>Micrococcaceae</taxon>
        <taxon>Pseudarthrobacter</taxon>
    </lineage>
</organism>
<geneLocation type="plasmid" evidence="1 2">
    <name>pACHL01</name>
</geneLocation>
<dbReference type="KEGG" id="ach:Achl_4266"/>
<gene>
    <name evidence="1" type="ordered locus">Achl_4266</name>
</gene>
<protein>
    <submittedName>
        <fullName evidence="1">Uncharacterized protein</fullName>
    </submittedName>
</protein>
<evidence type="ECO:0000313" key="1">
    <source>
        <dbReference type="EMBL" id="ACL42217.1"/>
    </source>
</evidence>
<dbReference type="RefSeq" id="WP_012623234.1">
    <property type="nucleotide sequence ID" value="NC_011879.1"/>
</dbReference>
<accession>B8HIH0</accession>
<sequence length="253" mass="28025">MSEFIEVRDGVRFLLDGIERVSVRSTGAADLNLKSGRNRHADSILFGEFVGKDWEVVRPYPTNALHEEVDPTVVAVLVKRSKRYRTALKARDFIVEKDLHEEAGYVSLRALFRSMGGTVIQPGGLSDRDAARFPGRTARVHGPGDITLFRQFGEDDARHRELMALTIADLEWESYEDGHNRGPLDLTLGDARYTHPEAHYFAAMLLVPVADAARAADLASAEEVGSQLLVDPATVQDAHQLWAEIASPVLPRV</sequence>
<keyword evidence="1" id="KW-0614">Plasmid</keyword>
<dbReference type="EMBL" id="CP001342">
    <property type="protein sequence ID" value="ACL42217.1"/>
    <property type="molecule type" value="Genomic_DNA"/>
</dbReference>
<keyword evidence="2" id="KW-1185">Reference proteome</keyword>
<evidence type="ECO:0000313" key="2">
    <source>
        <dbReference type="Proteomes" id="UP000002505"/>
    </source>
</evidence>
<name>B8HIH0_PSECP</name>
<dbReference type="HOGENOM" id="CLU_1096875_0_0_11"/>
<proteinExistence type="predicted"/>